<feature type="domain" description="Tyr recombinase" evidence="4">
    <location>
        <begin position="152"/>
        <end position="330"/>
    </location>
</feature>
<proteinExistence type="predicted"/>
<dbReference type="Gene3D" id="1.10.150.130">
    <property type="match status" value="1"/>
</dbReference>
<dbReference type="InterPro" id="IPR050090">
    <property type="entry name" value="Tyrosine_recombinase_XerCD"/>
</dbReference>
<dbReference type="InterPro" id="IPR002104">
    <property type="entry name" value="Integrase_catalytic"/>
</dbReference>
<evidence type="ECO:0000256" key="2">
    <source>
        <dbReference type="ARBA" id="ARBA00023125"/>
    </source>
</evidence>
<evidence type="ECO:0000259" key="4">
    <source>
        <dbReference type="PROSITE" id="PS51898"/>
    </source>
</evidence>
<evidence type="ECO:0000256" key="1">
    <source>
        <dbReference type="ARBA" id="ARBA00022908"/>
    </source>
</evidence>
<organism evidence="5 6">
    <name type="scientific">Thalassotalea fonticola</name>
    <dbReference type="NCBI Taxonomy" id="3065649"/>
    <lineage>
        <taxon>Bacteria</taxon>
        <taxon>Pseudomonadati</taxon>
        <taxon>Pseudomonadota</taxon>
        <taxon>Gammaproteobacteria</taxon>
        <taxon>Alteromonadales</taxon>
        <taxon>Colwelliaceae</taxon>
        <taxon>Thalassotalea</taxon>
    </lineage>
</organism>
<dbReference type="RefSeq" id="WP_348397325.1">
    <property type="nucleotide sequence ID" value="NZ_CP136600.1"/>
</dbReference>
<keyword evidence="2" id="KW-0238">DNA-binding</keyword>
<dbReference type="InterPro" id="IPR010998">
    <property type="entry name" value="Integrase_recombinase_N"/>
</dbReference>
<dbReference type="Proteomes" id="UP001301442">
    <property type="component" value="Chromosome"/>
</dbReference>
<dbReference type="PANTHER" id="PTHR30349">
    <property type="entry name" value="PHAGE INTEGRASE-RELATED"/>
    <property type="match status" value="1"/>
</dbReference>
<sequence>MSTIRKLKSGNYNVNIRIQGHKPVSKTFPSLFQAELWSKETEDRIKDCLNNTSNSGLQFVIDEYLTRRLTNYDGTPKSSHHAFTFRGKSLVKYLGDIPLRDITTGMISSYRDYRLKSGRAEATVHGEMAFLGRLFDFASIDLDIPNLVNVAKKVKKPSGSKQRDVVINKDELITFVAHTPAKYRNYLKVLFYTCSRKSELLHLPVEWIHLDEQIIKLPDYKTKTKTKREVLLNKEVIAILEEEISYSKIRGENTLFNFVSGTVSEVFRKVAEKLGYEGLVLHSLRHSGVTHYAKKGLSTVALRSITGHKSLISLNRYVKNIPKETLPLMDD</sequence>
<accession>A0ABZ0GT53</accession>
<name>A0ABZ0GT53_9GAMM</name>
<dbReference type="PANTHER" id="PTHR30349:SF94">
    <property type="entry name" value="INTEGRASE_RECOMBINASE HI_1414-RELATED"/>
    <property type="match status" value="1"/>
</dbReference>
<gene>
    <name evidence="5" type="ORF">RI844_04895</name>
</gene>
<protein>
    <submittedName>
        <fullName evidence="5">Site-specific integrase</fullName>
    </submittedName>
</protein>
<reference evidence="5 6" key="1">
    <citation type="submission" date="2023-09" db="EMBL/GenBank/DDBJ databases">
        <authorList>
            <person name="Qi X."/>
        </authorList>
    </citation>
    <scope>NUCLEOTIDE SEQUENCE [LARGE SCALE GENOMIC DNA]</scope>
    <source>
        <strain evidence="5 6">S1-1</strain>
    </source>
</reference>
<keyword evidence="3" id="KW-0233">DNA recombination</keyword>
<keyword evidence="1" id="KW-0229">DNA integration</keyword>
<dbReference type="Pfam" id="PF00589">
    <property type="entry name" value="Phage_integrase"/>
    <property type="match status" value="1"/>
</dbReference>
<dbReference type="SUPFAM" id="SSF56349">
    <property type="entry name" value="DNA breaking-rejoining enzymes"/>
    <property type="match status" value="1"/>
</dbReference>
<keyword evidence="6" id="KW-1185">Reference proteome</keyword>
<dbReference type="CDD" id="cd00796">
    <property type="entry name" value="INT_Rci_Hp1_C"/>
    <property type="match status" value="1"/>
</dbReference>
<evidence type="ECO:0000256" key="3">
    <source>
        <dbReference type="ARBA" id="ARBA00023172"/>
    </source>
</evidence>
<dbReference type="Gene3D" id="1.10.443.10">
    <property type="entry name" value="Intergrase catalytic core"/>
    <property type="match status" value="1"/>
</dbReference>
<dbReference type="InterPro" id="IPR013762">
    <property type="entry name" value="Integrase-like_cat_sf"/>
</dbReference>
<evidence type="ECO:0000313" key="5">
    <source>
        <dbReference type="EMBL" id="WOH38556.1"/>
    </source>
</evidence>
<dbReference type="InterPro" id="IPR011010">
    <property type="entry name" value="DNA_brk_join_enz"/>
</dbReference>
<evidence type="ECO:0000313" key="6">
    <source>
        <dbReference type="Proteomes" id="UP001301442"/>
    </source>
</evidence>
<dbReference type="EMBL" id="CP136600">
    <property type="protein sequence ID" value="WOH38556.1"/>
    <property type="molecule type" value="Genomic_DNA"/>
</dbReference>
<dbReference type="PROSITE" id="PS51898">
    <property type="entry name" value="TYR_RECOMBINASE"/>
    <property type="match status" value="1"/>
</dbReference>